<dbReference type="EMBL" id="UGYW01000002">
    <property type="protein sequence ID" value="SUJ21157.1"/>
    <property type="molecule type" value="Genomic_DNA"/>
</dbReference>
<dbReference type="HAMAP" id="MF_00822">
    <property type="entry name" value="UreE"/>
    <property type="match status" value="1"/>
</dbReference>
<dbReference type="GO" id="GO:0065003">
    <property type="term" value="P:protein-containing complex assembly"/>
    <property type="evidence" value="ECO:0007669"/>
    <property type="project" value="InterPro"/>
</dbReference>
<dbReference type="InterPro" id="IPR012406">
    <property type="entry name" value="UreE"/>
</dbReference>
<keyword evidence="2 5" id="KW-0963">Cytoplasm</keyword>
<dbReference type="SUPFAM" id="SSF69737">
    <property type="entry name" value="Urease metallochaperone UreE, C-terminal domain"/>
    <property type="match status" value="1"/>
</dbReference>
<protein>
    <recommendedName>
        <fullName evidence="5">Urease accessory protein UreE</fullName>
    </recommendedName>
</protein>
<comment type="function">
    <text evidence="5">Involved in urease metallocenter assembly. Binds nickel. Probably functions as a nickel donor during metallocenter assembly.</text>
</comment>
<comment type="subcellular location">
    <subcellularLocation>
        <location evidence="1 5">Cytoplasm</location>
    </subcellularLocation>
</comment>
<evidence type="ECO:0000256" key="3">
    <source>
        <dbReference type="ARBA" id="ARBA00022596"/>
    </source>
</evidence>
<evidence type="ECO:0000256" key="4">
    <source>
        <dbReference type="ARBA" id="ARBA00023186"/>
    </source>
</evidence>
<keyword evidence="4 5" id="KW-0143">Chaperone</keyword>
<evidence type="ECO:0000256" key="2">
    <source>
        <dbReference type="ARBA" id="ARBA00022490"/>
    </source>
</evidence>
<name>A0A380CI52_SPHSI</name>
<dbReference type="Pfam" id="PF05194">
    <property type="entry name" value="UreE_C"/>
    <property type="match status" value="1"/>
</dbReference>
<dbReference type="Pfam" id="PF02814">
    <property type="entry name" value="UreE_N"/>
    <property type="match status" value="1"/>
</dbReference>
<keyword evidence="3 5" id="KW-0533">Nickel</keyword>
<dbReference type="GO" id="GO:0019627">
    <property type="term" value="P:urea metabolic process"/>
    <property type="evidence" value="ECO:0007669"/>
    <property type="project" value="InterPro"/>
</dbReference>
<evidence type="ECO:0000256" key="1">
    <source>
        <dbReference type="ARBA" id="ARBA00004496"/>
    </source>
</evidence>
<dbReference type="InterPro" id="IPR007864">
    <property type="entry name" value="UreE_C_dom"/>
</dbReference>
<dbReference type="Gene3D" id="3.30.70.790">
    <property type="entry name" value="UreE, C-terminal domain"/>
    <property type="match status" value="1"/>
</dbReference>
<organism evidence="7 8">
    <name type="scientific">Sphingobacterium spiritivorum</name>
    <name type="common">Flavobacterium spiritivorum</name>
    <dbReference type="NCBI Taxonomy" id="258"/>
    <lineage>
        <taxon>Bacteria</taxon>
        <taxon>Pseudomonadati</taxon>
        <taxon>Bacteroidota</taxon>
        <taxon>Sphingobacteriia</taxon>
        <taxon>Sphingobacteriales</taxon>
        <taxon>Sphingobacteriaceae</taxon>
        <taxon>Sphingobacterium</taxon>
    </lineage>
</organism>
<dbReference type="GO" id="GO:0006457">
    <property type="term" value="P:protein folding"/>
    <property type="evidence" value="ECO:0007669"/>
    <property type="project" value="InterPro"/>
</dbReference>
<evidence type="ECO:0000313" key="8">
    <source>
        <dbReference type="Proteomes" id="UP000254893"/>
    </source>
</evidence>
<dbReference type="AlphaFoldDB" id="A0A380CI52"/>
<gene>
    <name evidence="7" type="primary">ureE_1</name>
    <name evidence="5" type="synonym">ureE</name>
    <name evidence="7" type="ORF">NCTC11388_03113</name>
</gene>
<sequence>MIRSHNIAGNIYRSSESFGGLETDYLELEWYEADKGILRRFTTGGREIGFRNQTAQSLENGDVIFSDTSLCIVIRILPCLCLVIHPGNMLEMANVCFEIGNRHLPVSIRSSSEIVIAYEDPLYRLLVKQGYHTLIEDRVLQQTQTLRIHEWTQKTKFKITLASKINESFVDPAADQ</sequence>
<dbReference type="GO" id="GO:0005737">
    <property type="term" value="C:cytoplasm"/>
    <property type="evidence" value="ECO:0007669"/>
    <property type="project" value="UniProtKB-SubCell"/>
</dbReference>
<evidence type="ECO:0000313" key="7">
    <source>
        <dbReference type="EMBL" id="SUJ21157.1"/>
    </source>
</evidence>
<dbReference type="GO" id="GO:0016151">
    <property type="term" value="F:nickel cation binding"/>
    <property type="evidence" value="ECO:0007669"/>
    <property type="project" value="UniProtKB-UniRule"/>
</dbReference>
<feature type="domain" description="UreE urease accessory N-terminal" evidence="6">
    <location>
        <begin position="7"/>
        <end position="72"/>
    </location>
</feature>
<reference evidence="7 8" key="1">
    <citation type="submission" date="2018-06" db="EMBL/GenBank/DDBJ databases">
        <authorList>
            <consortium name="Pathogen Informatics"/>
            <person name="Doyle S."/>
        </authorList>
    </citation>
    <scope>NUCLEOTIDE SEQUENCE [LARGE SCALE GENOMIC DNA]</scope>
    <source>
        <strain evidence="7 8">NCTC11388</strain>
    </source>
</reference>
<dbReference type="SMART" id="SM00988">
    <property type="entry name" value="UreE_N"/>
    <property type="match status" value="1"/>
</dbReference>
<accession>A0A380CI52</accession>
<dbReference type="SUPFAM" id="SSF69287">
    <property type="entry name" value="Urease metallochaperone UreE, N-terminal domain"/>
    <property type="match status" value="1"/>
</dbReference>
<dbReference type="Proteomes" id="UP000254893">
    <property type="component" value="Unassembled WGS sequence"/>
</dbReference>
<dbReference type="RefSeq" id="WP_115170745.1">
    <property type="nucleotide sequence ID" value="NZ_UGYW01000002.1"/>
</dbReference>
<proteinExistence type="inferred from homology"/>
<dbReference type="GO" id="GO:0051082">
    <property type="term" value="F:unfolded protein binding"/>
    <property type="evidence" value="ECO:0007669"/>
    <property type="project" value="UniProtKB-UniRule"/>
</dbReference>
<evidence type="ECO:0000259" key="6">
    <source>
        <dbReference type="SMART" id="SM00988"/>
    </source>
</evidence>
<evidence type="ECO:0000256" key="5">
    <source>
        <dbReference type="HAMAP-Rule" id="MF_00822"/>
    </source>
</evidence>
<dbReference type="InterPro" id="IPR036118">
    <property type="entry name" value="UreE_N_sf"/>
</dbReference>
<dbReference type="InterPro" id="IPR004029">
    <property type="entry name" value="UreE_N"/>
</dbReference>
<comment type="similarity">
    <text evidence="5">Belongs to the UreE family.</text>
</comment>
<dbReference type="Gene3D" id="2.60.260.20">
    <property type="entry name" value="Urease metallochaperone UreE, N-terminal domain"/>
    <property type="match status" value="1"/>
</dbReference>